<feature type="domain" description="HTH cro/C1-type" evidence="1">
    <location>
        <begin position="11"/>
        <end position="52"/>
    </location>
</feature>
<evidence type="ECO:0000259" key="1">
    <source>
        <dbReference type="PROSITE" id="PS50943"/>
    </source>
</evidence>
<protein>
    <submittedName>
        <fullName evidence="2">Helix-turn-helix protein</fullName>
    </submittedName>
</protein>
<dbReference type="EMBL" id="OBMT01000001">
    <property type="protein sequence ID" value="SOB94596.1"/>
    <property type="molecule type" value="Genomic_DNA"/>
</dbReference>
<dbReference type="OrthoDB" id="7206663at2"/>
<evidence type="ECO:0000313" key="3">
    <source>
        <dbReference type="Proteomes" id="UP000219111"/>
    </source>
</evidence>
<dbReference type="Gene3D" id="1.10.260.40">
    <property type="entry name" value="lambda repressor-like DNA-binding domains"/>
    <property type="match status" value="1"/>
</dbReference>
<dbReference type="AlphaFoldDB" id="A0A285RKD2"/>
<dbReference type="InterPro" id="IPR001387">
    <property type="entry name" value="Cro/C1-type_HTH"/>
</dbReference>
<proteinExistence type="predicted"/>
<dbReference type="SUPFAM" id="SSF47413">
    <property type="entry name" value="lambda repressor-like DNA-binding domains"/>
    <property type="match status" value="1"/>
</dbReference>
<dbReference type="InterPro" id="IPR010982">
    <property type="entry name" value="Lambda_DNA-bd_dom_sf"/>
</dbReference>
<sequence length="70" mass="7278">MARSGLGIGVRELAEAAGVSTNTITRLEKGEPLKARTIEAIQSALEAAGVEFIPENGEGAGVRLKKNSNE</sequence>
<gene>
    <name evidence="2" type="ORF">SAMN05877831_101532</name>
</gene>
<dbReference type="GO" id="GO:0003677">
    <property type="term" value="F:DNA binding"/>
    <property type="evidence" value="ECO:0007669"/>
    <property type="project" value="InterPro"/>
</dbReference>
<dbReference type="Proteomes" id="UP000219111">
    <property type="component" value="Unassembled WGS sequence"/>
</dbReference>
<organism evidence="2 3">
    <name type="scientific">Rhodobacter maris</name>
    <dbReference type="NCBI Taxonomy" id="446682"/>
    <lineage>
        <taxon>Bacteria</taxon>
        <taxon>Pseudomonadati</taxon>
        <taxon>Pseudomonadota</taxon>
        <taxon>Alphaproteobacteria</taxon>
        <taxon>Rhodobacterales</taxon>
        <taxon>Rhodobacter group</taxon>
        <taxon>Rhodobacter</taxon>
    </lineage>
</organism>
<reference evidence="3" key="1">
    <citation type="submission" date="2017-08" db="EMBL/GenBank/DDBJ databases">
        <authorList>
            <person name="Varghese N."/>
            <person name="Submissions S."/>
        </authorList>
    </citation>
    <scope>NUCLEOTIDE SEQUENCE [LARGE SCALE GENOMIC DNA]</scope>
    <source>
        <strain evidence="3">JA276</strain>
    </source>
</reference>
<dbReference type="CDD" id="cd00093">
    <property type="entry name" value="HTH_XRE"/>
    <property type="match status" value="1"/>
</dbReference>
<name>A0A285RKD2_9RHOB</name>
<dbReference type="PROSITE" id="PS50943">
    <property type="entry name" value="HTH_CROC1"/>
    <property type="match status" value="1"/>
</dbReference>
<keyword evidence="3" id="KW-1185">Reference proteome</keyword>
<accession>A0A285RKD2</accession>
<evidence type="ECO:0000313" key="2">
    <source>
        <dbReference type="EMBL" id="SOB94596.1"/>
    </source>
</evidence>
<dbReference type="Pfam" id="PF13560">
    <property type="entry name" value="HTH_31"/>
    <property type="match status" value="1"/>
</dbReference>